<dbReference type="SUPFAM" id="SSF52540">
    <property type="entry name" value="P-loop containing nucleoside triphosphate hydrolases"/>
    <property type="match status" value="1"/>
</dbReference>
<dbReference type="VEuPathDB" id="CryptoDB:Vbra_5266"/>
<gene>
    <name evidence="12" type="ORF">Vbra_5266</name>
</gene>
<evidence type="ECO:0000256" key="2">
    <source>
        <dbReference type="ARBA" id="ARBA00006576"/>
    </source>
</evidence>
<dbReference type="GO" id="GO:0004132">
    <property type="term" value="F:dCMP deaminase activity"/>
    <property type="evidence" value="ECO:0007669"/>
    <property type="project" value="UniProtKB-EC"/>
</dbReference>
<dbReference type="GO" id="GO:0009165">
    <property type="term" value="P:nucleotide biosynthetic process"/>
    <property type="evidence" value="ECO:0007669"/>
    <property type="project" value="UniProtKB-KW"/>
</dbReference>
<dbReference type="InterPro" id="IPR016192">
    <property type="entry name" value="APOBEC/CMP_deaminase_Zn-bd"/>
</dbReference>
<dbReference type="PROSITE" id="PS51747">
    <property type="entry name" value="CYT_DCMP_DEAMINASES_2"/>
    <property type="match status" value="1"/>
</dbReference>
<dbReference type="STRING" id="1169540.A0A0G4EM20"/>
<dbReference type="EC" id="3.5.4.12" evidence="7"/>
<reference evidence="12 13" key="1">
    <citation type="submission" date="2014-11" db="EMBL/GenBank/DDBJ databases">
        <authorList>
            <person name="Zhu J."/>
            <person name="Qi W."/>
            <person name="Song R."/>
        </authorList>
    </citation>
    <scope>NUCLEOTIDE SEQUENCE [LARGE SCALE GENOMIC DNA]</scope>
</reference>
<dbReference type="InterPro" id="IPR016193">
    <property type="entry name" value="Cytidine_deaminase-like"/>
</dbReference>
<feature type="region of interest" description="Disordered" evidence="10">
    <location>
        <begin position="401"/>
        <end position="434"/>
    </location>
</feature>
<dbReference type="EMBL" id="CDMY01000271">
    <property type="protein sequence ID" value="CEL98480.1"/>
    <property type="molecule type" value="Genomic_DNA"/>
</dbReference>
<dbReference type="AlphaFoldDB" id="A0A0G4EM20"/>
<evidence type="ECO:0000256" key="6">
    <source>
        <dbReference type="ARBA" id="ARBA00022833"/>
    </source>
</evidence>
<dbReference type="PANTHER" id="PTHR11086:SF18">
    <property type="entry name" value="DEOXYCYTIDYLATE DEAMINASE"/>
    <property type="match status" value="1"/>
</dbReference>
<comment type="similarity">
    <text evidence="2">Belongs to the cytidine and deoxycytidylate deaminase family.</text>
</comment>
<dbReference type="CDD" id="cd01286">
    <property type="entry name" value="deoxycytidylate_deaminase"/>
    <property type="match status" value="1"/>
</dbReference>
<keyword evidence="5" id="KW-0378">Hydrolase</keyword>
<dbReference type="OrthoDB" id="6710946at2759"/>
<keyword evidence="6" id="KW-0862">Zinc</keyword>
<dbReference type="Gene3D" id="3.40.50.300">
    <property type="entry name" value="P-loop containing nucleotide triphosphate hydrolases"/>
    <property type="match status" value="1"/>
</dbReference>
<dbReference type="GO" id="GO:0008270">
    <property type="term" value="F:zinc ion binding"/>
    <property type="evidence" value="ECO:0007669"/>
    <property type="project" value="InterPro"/>
</dbReference>
<evidence type="ECO:0000256" key="5">
    <source>
        <dbReference type="ARBA" id="ARBA00022801"/>
    </source>
</evidence>
<dbReference type="PANTHER" id="PTHR11086">
    <property type="entry name" value="DEOXYCYTIDYLATE DEAMINASE-RELATED"/>
    <property type="match status" value="1"/>
</dbReference>
<feature type="domain" description="CMP/dCMP-type deaminase" evidence="11">
    <location>
        <begin position="235"/>
        <end position="364"/>
    </location>
</feature>
<keyword evidence="3" id="KW-0479">Metal-binding</keyword>
<dbReference type="Gene3D" id="3.40.140.10">
    <property type="entry name" value="Cytidine Deaminase, domain 2"/>
    <property type="match status" value="1"/>
</dbReference>
<evidence type="ECO:0000259" key="11">
    <source>
        <dbReference type="PROSITE" id="PS51747"/>
    </source>
</evidence>
<dbReference type="Pfam" id="PF00383">
    <property type="entry name" value="dCMP_cyt_deam_1"/>
    <property type="match status" value="1"/>
</dbReference>
<evidence type="ECO:0000256" key="8">
    <source>
        <dbReference type="ARBA" id="ARBA00041763"/>
    </source>
</evidence>
<evidence type="ECO:0000256" key="1">
    <source>
        <dbReference type="ARBA" id="ARBA00001947"/>
    </source>
</evidence>
<keyword evidence="13" id="KW-1185">Reference proteome</keyword>
<proteinExistence type="inferred from homology"/>
<organism evidence="12 13">
    <name type="scientific">Vitrella brassicaformis (strain CCMP3155)</name>
    <dbReference type="NCBI Taxonomy" id="1169540"/>
    <lineage>
        <taxon>Eukaryota</taxon>
        <taxon>Sar</taxon>
        <taxon>Alveolata</taxon>
        <taxon>Colpodellida</taxon>
        <taxon>Vitrellaceae</taxon>
        <taxon>Vitrella</taxon>
    </lineage>
</organism>
<dbReference type="OMA" id="TVRHARF"/>
<dbReference type="Proteomes" id="UP000041254">
    <property type="component" value="Unassembled WGS sequence"/>
</dbReference>
<accession>A0A0G4EM20</accession>
<sequence>MVIVGLCGPPKSGKATVARLLEEERGFVALNLKQLGRELERKGCDACGGQEDQMRACNGVHDGQVDGGGQADASEDRSAMDLAQQAAHEALERIMQRWQTPHVVFPITLREEMQIFRRRPFFLLMAVKAPILTRLARSIAQEGDDGSLDHRSVSKSIHGDVSDVDAEKMLSFLREQDQVEFGAAGPQQGPTGMGASVAFCMSEADIELVNGGSLQHLAESLDALDLLNPELTRPSWDTYFMRLAFLAASRSNCMKKSVGALVVKNKKVVSTGYNGTPFGVTNCNEGGCRRCNAATAQGQALEICLCMHAEANALLEAGRERCVGGMVFVTCTPCLGCAKLIIQAGITEVIYALDYDLDSGSVPLLQNSNVRVRRFDQYHPGVSPFPSRPFLRSSDRCGKSLADAERGEGVAGLKGGERRDDEDESCQIGTLRPA</sequence>
<evidence type="ECO:0000256" key="7">
    <source>
        <dbReference type="ARBA" id="ARBA00038938"/>
    </source>
</evidence>
<dbReference type="GO" id="GO:0005737">
    <property type="term" value="C:cytoplasm"/>
    <property type="evidence" value="ECO:0007669"/>
    <property type="project" value="TreeGrafter"/>
</dbReference>
<dbReference type="PROSITE" id="PS00903">
    <property type="entry name" value="CYT_DCMP_DEAMINASES_1"/>
    <property type="match status" value="1"/>
</dbReference>
<dbReference type="InterPro" id="IPR015517">
    <property type="entry name" value="dCMP_deaminase-rel"/>
</dbReference>
<dbReference type="InterPro" id="IPR035105">
    <property type="entry name" value="Deoxycytidylate_deaminase_dom"/>
</dbReference>
<evidence type="ECO:0000313" key="12">
    <source>
        <dbReference type="EMBL" id="CEL98480.1"/>
    </source>
</evidence>
<evidence type="ECO:0000256" key="9">
    <source>
        <dbReference type="ARBA" id="ARBA00071582"/>
    </source>
</evidence>
<dbReference type="SUPFAM" id="SSF53927">
    <property type="entry name" value="Cytidine deaminase-like"/>
    <property type="match status" value="1"/>
</dbReference>
<comment type="cofactor">
    <cofactor evidence="1">
        <name>Zn(2+)</name>
        <dbReference type="ChEBI" id="CHEBI:29105"/>
    </cofactor>
</comment>
<protein>
    <recommendedName>
        <fullName evidence="9">Deoxycytidylate deaminase</fullName>
        <ecNumber evidence="7">3.5.4.12</ecNumber>
    </recommendedName>
    <alternativeName>
        <fullName evidence="8">dCMP deaminase</fullName>
    </alternativeName>
</protein>
<dbReference type="InterPro" id="IPR027417">
    <property type="entry name" value="P-loop_NTPase"/>
</dbReference>
<evidence type="ECO:0000256" key="4">
    <source>
        <dbReference type="ARBA" id="ARBA00022727"/>
    </source>
</evidence>
<keyword evidence="4" id="KW-0545">Nucleotide biosynthesis</keyword>
<evidence type="ECO:0000256" key="10">
    <source>
        <dbReference type="SAM" id="MobiDB-lite"/>
    </source>
</evidence>
<dbReference type="FunFam" id="3.40.140.10:FF:000035">
    <property type="entry name" value="dCMP deaminase"/>
    <property type="match status" value="1"/>
</dbReference>
<evidence type="ECO:0000256" key="3">
    <source>
        <dbReference type="ARBA" id="ARBA00022723"/>
    </source>
</evidence>
<dbReference type="InterPro" id="IPR002125">
    <property type="entry name" value="CMP_dCMP_dom"/>
</dbReference>
<evidence type="ECO:0000313" key="13">
    <source>
        <dbReference type="Proteomes" id="UP000041254"/>
    </source>
</evidence>
<name>A0A0G4EM20_VITBC</name>
<dbReference type="InParanoid" id="A0A0G4EM20"/>
<dbReference type="PhylomeDB" id="A0A0G4EM20"/>